<comment type="caution">
    <text evidence="2">The sequence shown here is derived from an EMBL/GenBank/DDBJ whole genome shotgun (WGS) entry which is preliminary data.</text>
</comment>
<feature type="domain" description="Tubulin-folding cofactor D C-terminal" evidence="1">
    <location>
        <begin position="15"/>
        <end position="170"/>
    </location>
</feature>
<dbReference type="OrthoDB" id="1735853at2759"/>
<dbReference type="PANTHER" id="PTHR12658">
    <property type="entry name" value="BETA-TUBULIN COFACTOR D"/>
    <property type="match status" value="1"/>
</dbReference>
<dbReference type="GO" id="GO:0005096">
    <property type="term" value="F:GTPase activator activity"/>
    <property type="evidence" value="ECO:0007669"/>
    <property type="project" value="InterPro"/>
</dbReference>
<proteinExistence type="predicted"/>
<dbReference type="PANTHER" id="PTHR12658:SF0">
    <property type="entry name" value="TUBULIN-SPECIFIC CHAPERONE D"/>
    <property type="match status" value="1"/>
</dbReference>
<evidence type="ECO:0000259" key="1">
    <source>
        <dbReference type="Pfam" id="PF12612"/>
    </source>
</evidence>
<dbReference type="AlphaFoldDB" id="A0A8H6YS32"/>
<evidence type="ECO:0000313" key="3">
    <source>
        <dbReference type="Proteomes" id="UP000620124"/>
    </source>
</evidence>
<sequence>MFGTGVSGRLRGLPLLRELFASETEAEVIGWKDGARLFPKAVRLLDIPTYRPSVLAGLVLSLGSKTESTQRPVGLSLVEYSKNLPLVGGAHAQEAEMGYNLVALARDLLAHARANFTANAVVVPVLQTFNVLLEADALRRLPEDPKGEKSLQELLSIVTRNVSRLKSIQRIHESMKM</sequence>
<dbReference type="Proteomes" id="UP000620124">
    <property type="component" value="Unassembled WGS sequence"/>
</dbReference>
<protein>
    <submittedName>
        <fullName evidence="2">TFCD-C domain-containing protein</fullName>
    </submittedName>
</protein>
<dbReference type="InterPro" id="IPR022577">
    <property type="entry name" value="TBCD_C"/>
</dbReference>
<evidence type="ECO:0000313" key="2">
    <source>
        <dbReference type="EMBL" id="KAF7365243.1"/>
    </source>
</evidence>
<reference evidence="2" key="1">
    <citation type="submission" date="2020-05" db="EMBL/GenBank/DDBJ databases">
        <title>Mycena genomes resolve the evolution of fungal bioluminescence.</title>
        <authorList>
            <person name="Tsai I.J."/>
        </authorList>
    </citation>
    <scope>NUCLEOTIDE SEQUENCE</scope>
    <source>
        <strain evidence="2">CCC161011</strain>
    </source>
</reference>
<dbReference type="Pfam" id="PF12612">
    <property type="entry name" value="TFCD_C"/>
    <property type="match status" value="1"/>
</dbReference>
<dbReference type="GO" id="GO:0000226">
    <property type="term" value="P:microtubule cytoskeleton organization"/>
    <property type="evidence" value="ECO:0007669"/>
    <property type="project" value="TreeGrafter"/>
</dbReference>
<dbReference type="EMBL" id="JACAZI010000003">
    <property type="protein sequence ID" value="KAF7365243.1"/>
    <property type="molecule type" value="Genomic_DNA"/>
</dbReference>
<dbReference type="InterPro" id="IPR033162">
    <property type="entry name" value="TBCD"/>
</dbReference>
<organism evidence="2 3">
    <name type="scientific">Mycena venus</name>
    <dbReference type="NCBI Taxonomy" id="2733690"/>
    <lineage>
        <taxon>Eukaryota</taxon>
        <taxon>Fungi</taxon>
        <taxon>Dikarya</taxon>
        <taxon>Basidiomycota</taxon>
        <taxon>Agaricomycotina</taxon>
        <taxon>Agaricomycetes</taxon>
        <taxon>Agaricomycetidae</taxon>
        <taxon>Agaricales</taxon>
        <taxon>Marasmiineae</taxon>
        <taxon>Mycenaceae</taxon>
        <taxon>Mycena</taxon>
    </lineage>
</organism>
<dbReference type="GO" id="GO:0007021">
    <property type="term" value="P:tubulin complex assembly"/>
    <property type="evidence" value="ECO:0007669"/>
    <property type="project" value="InterPro"/>
</dbReference>
<accession>A0A8H6YS32</accession>
<dbReference type="GO" id="GO:0048487">
    <property type="term" value="F:beta-tubulin binding"/>
    <property type="evidence" value="ECO:0007669"/>
    <property type="project" value="InterPro"/>
</dbReference>
<dbReference type="GO" id="GO:0007023">
    <property type="term" value="P:post-chaperonin tubulin folding pathway"/>
    <property type="evidence" value="ECO:0007669"/>
    <property type="project" value="InterPro"/>
</dbReference>
<gene>
    <name evidence="2" type="ORF">MVEN_00396100</name>
</gene>
<name>A0A8H6YS32_9AGAR</name>
<keyword evidence="3" id="KW-1185">Reference proteome</keyword>